<dbReference type="InterPro" id="IPR052270">
    <property type="entry name" value="CACF_protein"/>
</dbReference>
<name>G4ZP15_PHYSP</name>
<dbReference type="PROSITE" id="PS50096">
    <property type="entry name" value="IQ"/>
    <property type="match status" value="1"/>
</dbReference>
<feature type="compositionally biased region" description="Basic and acidic residues" evidence="1">
    <location>
        <begin position="655"/>
        <end position="664"/>
    </location>
</feature>
<dbReference type="GeneID" id="20643917"/>
<keyword evidence="3" id="KW-1185">Reference proteome</keyword>
<dbReference type="InParanoid" id="G4ZP15"/>
<dbReference type="PANTHER" id="PTHR22028:SF4">
    <property type="entry name" value="PROTEIN SFI1 HOMOLOG"/>
    <property type="match status" value="1"/>
</dbReference>
<dbReference type="GO" id="GO:0019902">
    <property type="term" value="F:phosphatase binding"/>
    <property type="evidence" value="ECO:0007669"/>
    <property type="project" value="TreeGrafter"/>
</dbReference>
<dbReference type="AlphaFoldDB" id="G4ZP15"/>
<evidence type="ECO:0000313" key="2">
    <source>
        <dbReference type="EMBL" id="EGZ15770.1"/>
    </source>
</evidence>
<sequence length="873" mass="103404">MLEAGSKVDDGDLVDPWTPPSTQMQLAVHHDRYTQLLRTFLSWKQRAQAQCVRRKRWELGVEQEKKDTATSANFIVRIRSLHAIRRWRGFVRKKKDTDVLQQRAYFFLYYWLLKRSLGQLGRHTLVKRRERQLTLKIAKANRNRLLVKSMQRWRLRLRLHETLTLWRDYVQRRRHQKSLYQPITDALTRKSHQRLLQLAFDVWAKQCARAQGQRMLVRVVERHMYQKVCKRAWRAWKVRVHQLAQLDIFHRRRQELRLRRVWDAWSARTREKEHREQQRRRAVRHNYLTLLRMGFKGFRAWRIQGKLRLSRVETMLDAADASTIASAFSRWDHFTSSRKLQALKRDRALLHSQSQLLKRVWTKGFLCFFARAQTKKVMVLAASEQYYKCTVRRCFRMWKEMWQAERDHEVALSNVLQGCMAKKAKATKAAVFENWSEFARAKAAARVVNAQVRGYAQRRVLQKYFSQWISSVSVLRWQQITRARAEQHHKAVMLRKCFARWRHNVSARQRYRKKTRHALVHWKLTLERKAFDGWKQYLEMKRSKQQRIHEALEFRHTQFVRDGLRHWMTTAMHLQEQREQRMTVAQASNTTAVWRRVAAIARHWRYLAIRRRALRCKGEVSVNPRDAPRRIPDAHSAFERASAPQAHSTPTVKLPRGDAGDRGHANAAHSENSNWTNERSPLSEFVLLPRNRPQPRRPVEVTLFADAKAESWLGGKENRKTREVLRCGFDFPAENFVPLSLPPDNRVDPPRSHRKLPATAAAIGGQCKCCGVPPTSVAPAMEGDLLLPSTTLGQLETLEQQLLALSRRKREWVAFQQQLDTLRGEVNTNPRLQSKLRSMEEQHATRTKQWLRTKERIRSLAAEIQFLRSDLQR</sequence>
<reference evidence="2 3" key="1">
    <citation type="journal article" date="2006" name="Science">
        <title>Phytophthora genome sequences uncover evolutionary origins and mechanisms of pathogenesis.</title>
        <authorList>
            <person name="Tyler B.M."/>
            <person name="Tripathy S."/>
            <person name="Zhang X."/>
            <person name="Dehal P."/>
            <person name="Jiang R.H."/>
            <person name="Aerts A."/>
            <person name="Arredondo F.D."/>
            <person name="Baxter L."/>
            <person name="Bensasson D."/>
            <person name="Beynon J.L."/>
            <person name="Chapman J."/>
            <person name="Damasceno C.M."/>
            <person name="Dorrance A.E."/>
            <person name="Dou D."/>
            <person name="Dickerman A.W."/>
            <person name="Dubchak I.L."/>
            <person name="Garbelotto M."/>
            <person name="Gijzen M."/>
            <person name="Gordon S.G."/>
            <person name="Govers F."/>
            <person name="Grunwald N.J."/>
            <person name="Huang W."/>
            <person name="Ivors K.L."/>
            <person name="Jones R.W."/>
            <person name="Kamoun S."/>
            <person name="Krampis K."/>
            <person name="Lamour K.H."/>
            <person name="Lee M.K."/>
            <person name="McDonald W.H."/>
            <person name="Medina M."/>
            <person name="Meijer H.J."/>
            <person name="Nordberg E.K."/>
            <person name="Maclean D.J."/>
            <person name="Ospina-Giraldo M.D."/>
            <person name="Morris P.F."/>
            <person name="Phuntumart V."/>
            <person name="Putnam N.H."/>
            <person name="Rash S."/>
            <person name="Rose J.K."/>
            <person name="Sakihama Y."/>
            <person name="Salamov A.A."/>
            <person name="Savidor A."/>
            <person name="Scheuring C.F."/>
            <person name="Smith B.M."/>
            <person name="Sobral B.W."/>
            <person name="Terry A."/>
            <person name="Torto-Alalibo T.A."/>
            <person name="Win J."/>
            <person name="Xu Z."/>
            <person name="Zhang H."/>
            <person name="Grigoriev I.V."/>
            <person name="Rokhsar D.S."/>
            <person name="Boore J.L."/>
        </authorList>
    </citation>
    <scope>NUCLEOTIDE SEQUENCE [LARGE SCALE GENOMIC DNA]</scope>
    <source>
        <strain evidence="2 3">P6497</strain>
    </source>
</reference>
<organism evidence="2 3">
    <name type="scientific">Phytophthora sojae (strain P6497)</name>
    <name type="common">Soybean stem and root rot agent</name>
    <name type="synonym">Phytophthora megasperma f. sp. glycines</name>
    <dbReference type="NCBI Taxonomy" id="1094619"/>
    <lineage>
        <taxon>Eukaryota</taxon>
        <taxon>Sar</taxon>
        <taxon>Stramenopiles</taxon>
        <taxon>Oomycota</taxon>
        <taxon>Peronosporomycetes</taxon>
        <taxon>Peronosporales</taxon>
        <taxon>Peronosporaceae</taxon>
        <taxon>Phytophthora</taxon>
    </lineage>
</organism>
<dbReference type="KEGG" id="psoj:PHYSODRAFT_315967"/>
<dbReference type="OMA" id="AQCARRK"/>
<dbReference type="Proteomes" id="UP000002640">
    <property type="component" value="Unassembled WGS sequence"/>
</dbReference>
<feature type="region of interest" description="Disordered" evidence="1">
    <location>
        <begin position="636"/>
        <end position="680"/>
    </location>
</feature>
<protein>
    <recommendedName>
        <fullName evidence="4">Sfi1 spindle body domain-containing protein</fullName>
    </recommendedName>
</protein>
<accession>G4ZP15</accession>
<dbReference type="STRING" id="1094619.G4ZP15"/>
<feature type="compositionally biased region" description="Polar residues" evidence="1">
    <location>
        <begin position="669"/>
        <end position="680"/>
    </location>
</feature>
<evidence type="ECO:0000256" key="1">
    <source>
        <dbReference type="SAM" id="MobiDB-lite"/>
    </source>
</evidence>
<dbReference type="SMR" id="G4ZP15"/>
<evidence type="ECO:0000313" key="3">
    <source>
        <dbReference type="Proteomes" id="UP000002640"/>
    </source>
</evidence>
<dbReference type="RefSeq" id="XP_009529519.1">
    <property type="nucleotide sequence ID" value="XM_009531224.1"/>
</dbReference>
<gene>
    <name evidence="2" type="ORF">PHYSODRAFT_315967</name>
</gene>
<dbReference type="PANTHER" id="PTHR22028">
    <property type="entry name" value="SFI1 SPINDLE BODY DOMAIN-CONTAINING PROTEIN-RELATED"/>
    <property type="match status" value="1"/>
</dbReference>
<dbReference type="EMBL" id="JH159155">
    <property type="protein sequence ID" value="EGZ15770.1"/>
    <property type="molecule type" value="Genomic_DNA"/>
</dbReference>
<evidence type="ECO:0008006" key="4">
    <source>
        <dbReference type="Google" id="ProtNLM"/>
    </source>
</evidence>
<proteinExistence type="predicted"/>